<dbReference type="InterPro" id="IPR036909">
    <property type="entry name" value="Cyt_c-like_dom_sf"/>
</dbReference>
<feature type="compositionally biased region" description="Gly residues" evidence="6">
    <location>
        <begin position="622"/>
        <end position="634"/>
    </location>
</feature>
<feature type="compositionally biased region" description="Basic and acidic residues" evidence="6">
    <location>
        <begin position="34"/>
        <end position="65"/>
    </location>
</feature>
<keyword evidence="9" id="KW-1185">Reference proteome</keyword>
<dbReference type="GO" id="GO:0020037">
    <property type="term" value="F:heme binding"/>
    <property type="evidence" value="ECO:0007669"/>
    <property type="project" value="InterPro"/>
</dbReference>
<evidence type="ECO:0000256" key="1">
    <source>
        <dbReference type="ARBA" id="ARBA00022617"/>
    </source>
</evidence>
<evidence type="ECO:0000313" key="8">
    <source>
        <dbReference type="EMBL" id="RUL89198.1"/>
    </source>
</evidence>
<evidence type="ECO:0000256" key="4">
    <source>
        <dbReference type="ARBA" id="ARBA00023157"/>
    </source>
</evidence>
<dbReference type="InterPro" id="IPR002048">
    <property type="entry name" value="EF_hand_dom"/>
</dbReference>
<dbReference type="InterPro" id="IPR036939">
    <property type="entry name" value="Cu2_ascorb_mOase_N_sf"/>
</dbReference>
<dbReference type="SUPFAM" id="SSF49742">
    <property type="entry name" value="PHM/PNGase F"/>
    <property type="match status" value="2"/>
</dbReference>
<dbReference type="InterPro" id="IPR009056">
    <property type="entry name" value="Cyt_c-like_dom"/>
</dbReference>
<evidence type="ECO:0000256" key="2">
    <source>
        <dbReference type="ARBA" id="ARBA00022723"/>
    </source>
</evidence>
<dbReference type="PROSITE" id="PS51007">
    <property type="entry name" value="CYTC"/>
    <property type="match status" value="1"/>
</dbReference>
<dbReference type="SUPFAM" id="SSF46626">
    <property type="entry name" value="Cytochrome c"/>
    <property type="match status" value="1"/>
</dbReference>
<reference evidence="8 9" key="1">
    <citation type="submission" date="2018-12" db="EMBL/GenBank/DDBJ databases">
        <authorList>
            <person name="Toschakov S.V."/>
        </authorList>
    </citation>
    <scope>NUCLEOTIDE SEQUENCE [LARGE SCALE GENOMIC DNA]</scope>
    <source>
        <strain evidence="8 9">GM2012</strain>
    </source>
</reference>
<evidence type="ECO:0000256" key="5">
    <source>
        <dbReference type="PROSITE-ProRule" id="PRU00433"/>
    </source>
</evidence>
<dbReference type="Gene3D" id="1.10.238.10">
    <property type="entry name" value="EF-hand"/>
    <property type="match status" value="1"/>
</dbReference>
<dbReference type="EMBL" id="RYZH01000004">
    <property type="protein sequence ID" value="RUL89198.1"/>
    <property type="molecule type" value="Genomic_DNA"/>
</dbReference>
<gene>
    <name evidence="8" type="ORF">TsocGM_03525</name>
</gene>
<proteinExistence type="predicted"/>
<keyword evidence="1 5" id="KW-0349">Heme</keyword>
<reference evidence="8 9" key="2">
    <citation type="submission" date="2019-01" db="EMBL/GenBank/DDBJ databases">
        <title>Tautonia sociabilis, a novel thermotolerant planctomycete of Isosphaeraceae family, isolated from a 4000 m deep subterranean habitat.</title>
        <authorList>
            <person name="Kovaleva O.L."/>
            <person name="Elcheninov A.G."/>
            <person name="Van Heerden E."/>
            <person name="Toshchakov S.V."/>
            <person name="Novikov A."/>
            <person name="Bonch-Osmolovskaya E.A."/>
            <person name="Kublanov I.V."/>
        </authorList>
    </citation>
    <scope>NUCLEOTIDE SEQUENCE [LARGE SCALE GENOMIC DNA]</scope>
    <source>
        <strain evidence="8 9">GM2012</strain>
    </source>
</reference>
<dbReference type="InterPro" id="IPR011992">
    <property type="entry name" value="EF-hand-dom_pair"/>
</dbReference>
<dbReference type="GO" id="GO:0005507">
    <property type="term" value="F:copper ion binding"/>
    <property type="evidence" value="ECO:0007669"/>
    <property type="project" value="InterPro"/>
</dbReference>
<dbReference type="InterPro" id="IPR014784">
    <property type="entry name" value="Cu2_ascorb_mOase-like_C"/>
</dbReference>
<dbReference type="Gene3D" id="2.60.120.310">
    <property type="entry name" value="Copper type II, ascorbate-dependent monooxygenase, N-terminal domain"/>
    <property type="match status" value="1"/>
</dbReference>
<evidence type="ECO:0000259" key="7">
    <source>
        <dbReference type="PROSITE" id="PS51007"/>
    </source>
</evidence>
<feature type="region of interest" description="Disordered" evidence="6">
    <location>
        <begin position="590"/>
        <end position="634"/>
    </location>
</feature>
<feature type="compositionally biased region" description="Basic and acidic residues" evidence="6">
    <location>
        <begin position="593"/>
        <end position="618"/>
    </location>
</feature>
<dbReference type="InterPro" id="IPR008977">
    <property type="entry name" value="PHM/PNGase_F_dom_sf"/>
</dbReference>
<dbReference type="GO" id="GO:0009055">
    <property type="term" value="F:electron transfer activity"/>
    <property type="evidence" value="ECO:0007669"/>
    <property type="project" value="InterPro"/>
</dbReference>
<keyword evidence="4" id="KW-1015">Disulfide bond</keyword>
<sequence>MGEILGGGRGALGSVGTPSACTIPGVTYGVPSGRDAKGASDRRPGRLSGREDAPRPESGVESKEVRMPRFPQLIALVAAIAPIGPASSSASDDEGAAVTFAEHVAPIIFTHCAECHRPGEAAPFPLLSFEDVRKRGAMIADVTADRFMPPWHPDPSYLPLRDERRLTDEEIDTLARWVEQGMPEGDPSKTPKVPEFPDGWTLGPPDLIVTMDEAFEVPASGPDVYRCFVFKLNLPEDRWVKAVELRPSSRDVVHHALFFAADSAAVRAKDGEEGQPGFRRMPFLELRGGLGGWVLGTRPQLLPDDLAMHLPAGTDLLMQTHFHPSGKVRMEKATIGLYLADEPPSRRLRGFQVPPAFGRFALGTIKAGDPAHTVRASRTIDRDIDLISIGGHAHYLCTSMDAVATLPDGSSKNLFRIPNWDFNWQGRYLFERPVRLPAGSRIDVTLVYDNSLENPNNPSFPPIDVTFGEQSTDEMGSVIFGYVLADEQGGDLRGPGGVLSLQDDDRDRLRNLFRRANRPGGLEEIGEQLSRLDQDGDGRITRDEAPARLSPVFDRLDLNGDGAVDRPEQDAMLDRLRLLIHGELGEVGEETEDAARAARPEARGRRLLDRFRSRRSPDRPGQGAGAGDPGGDPS</sequence>
<dbReference type="Proteomes" id="UP000280296">
    <property type="component" value="Unassembled WGS sequence"/>
</dbReference>
<dbReference type="GO" id="GO:0005509">
    <property type="term" value="F:calcium ion binding"/>
    <property type="evidence" value="ECO:0007669"/>
    <property type="project" value="InterPro"/>
</dbReference>
<dbReference type="Pfam" id="PF13202">
    <property type="entry name" value="EF-hand_5"/>
    <property type="match status" value="2"/>
</dbReference>
<keyword evidence="3 5" id="KW-0408">Iron</keyword>
<protein>
    <recommendedName>
        <fullName evidence="7">Cytochrome c domain-containing protein</fullName>
    </recommendedName>
</protein>
<organism evidence="8 9">
    <name type="scientific">Tautonia sociabilis</name>
    <dbReference type="NCBI Taxonomy" id="2080755"/>
    <lineage>
        <taxon>Bacteria</taxon>
        <taxon>Pseudomonadati</taxon>
        <taxon>Planctomycetota</taxon>
        <taxon>Planctomycetia</taxon>
        <taxon>Isosphaerales</taxon>
        <taxon>Isosphaeraceae</taxon>
        <taxon>Tautonia</taxon>
    </lineage>
</organism>
<evidence type="ECO:0000313" key="9">
    <source>
        <dbReference type="Proteomes" id="UP000280296"/>
    </source>
</evidence>
<dbReference type="GO" id="GO:0016715">
    <property type="term" value="F:oxidoreductase activity, acting on paired donors, with incorporation or reduction of molecular oxygen, reduced ascorbate as one donor, and incorporation of one atom of oxygen"/>
    <property type="evidence" value="ECO:0007669"/>
    <property type="project" value="InterPro"/>
</dbReference>
<dbReference type="Gene3D" id="2.60.120.230">
    <property type="match status" value="1"/>
</dbReference>
<feature type="domain" description="Cytochrome c" evidence="7">
    <location>
        <begin position="91"/>
        <end position="182"/>
    </location>
</feature>
<name>A0A432MQB9_9BACT</name>
<dbReference type="AlphaFoldDB" id="A0A432MQB9"/>
<comment type="caution">
    <text evidence="8">The sequence shown here is derived from an EMBL/GenBank/DDBJ whole genome shotgun (WGS) entry which is preliminary data.</text>
</comment>
<dbReference type="SUPFAM" id="SSF47473">
    <property type="entry name" value="EF-hand"/>
    <property type="match status" value="1"/>
</dbReference>
<accession>A0A432MQB9</accession>
<evidence type="ECO:0000256" key="3">
    <source>
        <dbReference type="ARBA" id="ARBA00023004"/>
    </source>
</evidence>
<evidence type="ECO:0000256" key="6">
    <source>
        <dbReference type="SAM" id="MobiDB-lite"/>
    </source>
</evidence>
<feature type="region of interest" description="Disordered" evidence="6">
    <location>
        <begin position="14"/>
        <end position="65"/>
    </location>
</feature>
<keyword evidence="2 5" id="KW-0479">Metal-binding</keyword>